<comment type="caution">
    <text evidence="2">The sequence shown here is derived from an EMBL/GenBank/DDBJ whole genome shotgun (WGS) entry which is preliminary data.</text>
</comment>
<accession>A0A2I1HGJ7</accession>
<keyword evidence="3" id="KW-1185">Reference proteome</keyword>
<evidence type="ECO:0000256" key="1">
    <source>
        <dbReference type="SAM" id="Coils"/>
    </source>
</evidence>
<dbReference type="EMBL" id="LLXI01002801">
    <property type="protein sequence ID" value="PKY58002.1"/>
    <property type="molecule type" value="Genomic_DNA"/>
</dbReference>
<organism evidence="2 3">
    <name type="scientific">Rhizophagus irregularis</name>
    <dbReference type="NCBI Taxonomy" id="588596"/>
    <lineage>
        <taxon>Eukaryota</taxon>
        <taxon>Fungi</taxon>
        <taxon>Fungi incertae sedis</taxon>
        <taxon>Mucoromycota</taxon>
        <taxon>Glomeromycotina</taxon>
        <taxon>Glomeromycetes</taxon>
        <taxon>Glomerales</taxon>
        <taxon>Glomeraceae</taxon>
        <taxon>Rhizophagus</taxon>
    </lineage>
</organism>
<sequence length="178" mass="20425">MSTITLSCLVINKDPYENAFNIRINKTKVVSELRKTIKKKIDDIKSKGKRSQVMDELEEGIENKHIIINRKCSDNEKKIICLVDDEDLAGIENTKIKTEKAKLEVKDAKYLKQVMEDNVKLKTRIEELEKNNGVTTKLESENVKLKAKVAKLEENYKLMQNDNTTMITNSTNNSSSNF</sequence>
<evidence type="ECO:0000313" key="2">
    <source>
        <dbReference type="EMBL" id="PKY58002.1"/>
    </source>
</evidence>
<proteinExistence type="predicted"/>
<reference evidence="2 3" key="1">
    <citation type="submission" date="2015-10" db="EMBL/GenBank/DDBJ databases">
        <title>Genome analyses suggest a sexual origin of heterokaryosis in a supposedly ancient asexual fungus.</title>
        <authorList>
            <person name="Ropars J."/>
            <person name="Sedzielewska K."/>
            <person name="Noel J."/>
            <person name="Charron P."/>
            <person name="Farinelli L."/>
            <person name="Marton T."/>
            <person name="Kruger M."/>
            <person name="Pelin A."/>
            <person name="Brachmann A."/>
            <person name="Corradi N."/>
        </authorList>
    </citation>
    <scope>NUCLEOTIDE SEQUENCE [LARGE SCALE GENOMIC DNA]</scope>
    <source>
        <strain evidence="2 3">A4</strain>
    </source>
</reference>
<gene>
    <name evidence="2" type="ORF">RhiirA4_479527</name>
</gene>
<feature type="coiled-coil region" evidence="1">
    <location>
        <begin position="111"/>
        <end position="162"/>
    </location>
</feature>
<keyword evidence="1" id="KW-0175">Coiled coil</keyword>
<evidence type="ECO:0000313" key="3">
    <source>
        <dbReference type="Proteomes" id="UP000234323"/>
    </source>
</evidence>
<dbReference type="Proteomes" id="UP000234323">
    <property type="component" value="Unassembled WGS sequence"/>
</dbReference>
<name>A0A2I1HGJ7_9GLOM</name>
<protein>
    <submittedName>
        <fullName evidence="2">Uncharacterized protein</fullName>
    </submittedName>
</protein>
<dbReference type="AlphaFoldDB" id="A0A2I1HGJ7"/>